<dbReference type="InterPro" id="IPR035093">
    <property type="entry name" value="RelE/ParE_toxin_dom_sf"/>
</dbReference>
<comment type="caution">
    <text evidence="1">The sequence shown here is derived from an EMBL/GenBank/DDBJ whole genome shotgun (WGS) entry which is preliminary data.</text>
</comment>
<dbReference type="HOGENOM" id="CLU_2882830_0_0_5"/>
<accession>S3HKE3</accession>
<keyword evidence="2" id="KW-1185">Reference proteome</keyword>
<evidence type="ECO:0000313" key="2">
    <source>
        <dbReference type="Proteomes" id="UP000014411"/>
    </source>
</evidence>
<dbReference type="AlphaFoldDB" id="S3HKE3"/>
<keyword evidence="1" id="KW-0614">Plasmid</keyword>
<name>S3HKE3_9HYPH</name>
<geneLocation type="plasmid" evidence="1">
    <name>pRg502a</name>
</geneLocation>
<organism evidence="1 2">
    <name type="scientific">Rhizobium grahamii CCGE 502</name>
    <dbReference type="NCBI Taxonomy" id="990285"/>
    <lineage>
        <taxon>Bacteria</taxon>
        <taxon>Pseudomonadati</taxon>
        <taxon>Pseudomonadota</taxon>
        <taxon>Alphaproteobacteria</taxon>
        <taxon>Hyphomicrobiales</taxon>
        <taxon>Rhizobiaceae</taxon>
        <taxon>Rhizobium/Agrobacterium group</taxon>
        <taxon>Rhizobium</taxon>
    </lineage>
</organism>
<dbReference type="Proteomes" id="UP000014411">
    <property type="component" value="Unassembled WGS sequence"/>
</dbReference>
<evidence type="ECO:0000313" key="1">
    <source>
        <dbReference type="EMBL" id="EPE93966.1"/>
    </source>
</evidence>
<gene>
    <name evidence="1" type="ORF">RGCCGE502_34311</name>
</gene>
<proteinExistence type="predicted"/>
<dbReference type="EMBL" id="AEYE02000038">
    <property type="protein sequence ID" value="EPE93966.1"/>
    <property type="molecule type" value="Genomic_DNA"/>
</dbReference>
<reference evidence="1 2" key="1">
    <citation type="journal article" date="2012" name="J. Bacteriol.">
        <title>Genome sequence of Rhizobium grahamii CCGE502, a broad-host-range symbiont with low nodulation competitiveness in Phaseolus vulgaris.</title>
        <authorList>
            <person name="Althabegoiti M.J."/>
            <person name="Lozano L."/>
            <person name="Torres-Tejerizo G."/>
            <person name="Ormeno-Orrillo E."/>
            <person name="Rogel M.A."/>
            <person name="Gonzalez V."/>
            <person name="Martinez-Romero E."/>
        </authorList>
    </citation>
    <scope>NUCLEOTIDE SEQUENCE [LARGE SCALE GENOMIC DNA]</scope>
    <source>
        <strain evidence="1 2">CCGE 502</strain>
        <plasmid evidence="1">pRg502a</plasmid>
    </source>
</reference>
<sequence>MRTLLAFSAASHAYVRWSERQIGRTNTGVGFVATPYIIFYTVHDDNFRIERVLHGARDIEAIL</sequence>
<protein>
    <submittedName>
        <fullName evidence="1">Plasmid stabilization system</fullName>
    </submittedName>
</protein>
<dbReference type="Gene3D" id="3.30.2310.20">
    <property type="entry name" value="RelE-like"/>
    <property type="match status" value="1"/>
</dbReference>